<dbReference type="AlphaFoldDB" id="A0A9J6AQ11"/>
<sequence length="73" mass="8382">MQADLCFELKITALSPDFKLGDVDESLKSTSCYKSRRSHEANQRRISEQICELPWLQRLKKLLLEAIGISCLL</sequence>
<proteinExistence type="predicted"/>
<evidence type="ECO:0000313" key="2">
    <source>
        <dbReference type="Proteomes" id="UP000824120"/>
    </source>
</evidence>
<name>A0A9J6AQ11_SOLCO</name>
<protein>
    <submittedName>
        <fullName evidence="1">Uncharacterized protein</fullName>
    </submittedName>
</protein>
<evidence type="ECO:0000313" key="1">
    <source>
        <dbReference type="EMBL" id="KAG5626347.1"/>
    </source>
</evidence>
<accession>A0A9J6AQ11</accession>
<dbReference type="Proteomes" id="UP000824120">
    <property type="component" value="Chromosome 2"/>
</dbReference>
<comment type="caution">
    <text evidence="1">The sequence shown here is derived from an EMBL/GenBank/DDBJ whole genome shotgun (WGS) entry which is preliminary data.</text>
</comment>
<gene>
    <name evidence="1" type="ORF">H5410_011565</name>
</gene>
<reference evidence="1 2" key="1">
    <citation type="submission" date="2020-09" db="EMBL/GenBank/DDBJ databases">
        <title>De no assembly of potato wild relative species, Solanum commersonii.</title>
        <authorList>
            <person name="Cho K."/>
        </authorList>
    </citation>
    <scope>NUCLEOTIDE SEQUENCE [LARGE SCALE GENOMIC DNA]</scope>
    <source>
        <strain evidence="1">LZ3.2</strain>
        <tissue evidence="1">Leaf</tissue>
    </source>
</reference>
<dbReference type="EMBL" id="JACXVP010000002">
    <property type="protein sequence ID" value="KAG5626347.1"/>
    <property type="molecule type" value="Genomic_DNA"/>
</dbReference>
<keyword evidence="2" id="KW-1185">Reference proteome</keyword>
<organism evidence="1 2">
    <name type="scientific">Solanum commersonii</name>
    <name type="common">Commerson's wild potato</name>
    <name type="synonym">Commerson's nightshade</name>
    <dbReference type="NCBI Taxonomy" id="4109"/>
    <lineage>
        <taxon>Eukaryota</taxon>
        <taxon>Viridiplantae</taxon>
        <taxon>Streptophyta</taxon>
        <taxon>Embryophyta</taxon>
        <taxon>Tracheophyta</taxon>
        <taxon>Spermatophyta</taxon>
        <taxon>Magnoliopsida</taxon>
        <taxon>eudicotyledons</taxon>
        <taxon>Gunneridae</taxon>
        <taxon>Pentapetalae</taxon>
        <taxon>asterids</taxon>
        <taxon>lamiids</taxon>
        <taxon>Solanales</taxon>
        <taxon>Solanaceae</taxon>
        <taxon>Solanoideae</taxon>
        <taxon>Solaneae</taxon>
        <taxon>Solanum</taxon>
    </lineage>
</organism>